<name>A0A2G9Y880_9BACT</name>
<feature type="compositionally biased region" description="Basic and acidic residues" evidence="1">
    <location>
        <begin position="9"/>
        <end position="19"/>
    </location>
</feature>
<protein>
    <submittedName>
        <fullName evidence="2">Uncharacterized protein</fullName>
    </submittedName>
</protein>
<accession>A0A2G9Y880</accession>
<gene>
    <name evidence="2" type="ORF">COX47_03830</name>
</gene>
<reference evidence="2 3" key="1">
    <citation type="submission" date="2017-09" db="EMBL/GenBank/DDBJ databases">
        <title>Depth-based differentiation of microbial function through sediment-hosted aquifers and enrichment of novel symbionts in the deep terrestrial subsurface.</title>
        <authorList>
            <person name="Probst A.J."/>
            <person name="Ladd B."/>
            <person name="Jarett J.K."/>
            <person name="Geller-Mcgrath D.E."/>
            <person name="Sieber C.M."/>
            <person name="Emerson J.B."/>
            <person name="Anantharaman K."/>
            <person name="Thomas B.C."/>
            <person name="Malmstrom R."/>
            <person name="Stieglmeier M."/>
            <person name="Klingl A."/>
            <person name="Woyke T."/>
            <person name="Ryan C.M."/>
            <person name="Banfield J.F."/>
        </authorList>
    </citation>
    <scope>NUCLEOTIDE SEQUENCE [LARGE SCALE GENOMIC DNA]</scope>
    <source>
        <strain evidence="2">CG23_combo_of_CG06-09_8_20_14_all_35_49</strain>
    </source>
</reference>
<sequence>MKTAGAKRRREEARSDHRLSRAGVRADINLMCGSRAGRATKIPPTSCHRGGGDARAERGRVVFESLAGGQNGWLKA</sequence>
<proteinExistence type="predicted"/>
<evidence type="ECO:0000313" key="2">
    <source>
        <dbReference type="EMBL" id="PIP14691.1"/>
    </source>
</evidence>
<dbReference type="Proteomes" id="UP000231025">
    <property type="component" value="Unassembled WGS sequence"/>
</dbReference>
<feature type="region of interest" description="Disordered" evidence="1">
    <location>
        <begin position="1"/>
        <end position="20"/>
    </location>
</feature>
<comment type="caution">
    <text evidence="2">The sequence shown here is derived from an EMBL/GenBank/DDBJ whole genome shotgun (WGS) entry which is preliminary data.</text>
</comment>
<evidence type="ECO:0000256" key="1">
    <source>
        <dbReference type="SAM" id="MobiDB-lite"/>
    </source>
</evidence>
<evidence type="ECO:0000313" key="3">
    <source>
        <dbReference type="Proteomes" id="UP000231025"/>
    </source>
</evidence>
<organism evidence="2 3">
    <name type="scientific">Candidatus Roizmanbacteria bacterium CG23_combo_of_CG06-09_8_20_14_all_35_49</name>
    <dbReference type="NCBI Taxonomy" id="1974863"/>
    <lineage>
        <taxon>Bacteria</taxon>
        <taxon>Candidatus Roizmaniibacteriota</taxon>
    </lineage>
</organism>
<dbReference type="AlphaFoldDB" id="A0A2G9Y880"/>
<dbReference type="EMBL" id="PCRE01000052">
    <property type="protein sequence ID" value="PIP14691.1"/>
    <property type="molecule type" value="Genomic_DNA"/>
</dbReference>